<feature type="region of interest" description="Disordered" evidence="1">
    <location>
        <begin position="1"/>
        <end position="45"/>
    </location>
</feature>
<protein>
    <submittedName>
        <fullName evidence="2">Uncharacterized protein</fullName>
    </submittedName>
</protein>
<keyword evidence="3" id="KW-1185">Reference proteome</keyword>
<reference evidence="2" key="1">
    <citation type="submission" date="2021-06" db="EMBL/GenBank/DDBJ databases">
        <title>Parelaphostrongylus tenuis whole genome reference sequence.</title>
        <authorList>
            <person name="Garwood T.J."/>
            <person name="Larsen P.A."/>
            <person name="Fountain-Jones N.M."/>
            <person name="Garbe J.R."/>
            <person name="Macchietto M.G."/>
            <person name="Kania S.A."/>
            <person name="Gerhold R.W."/>
            <person name="Richards J.E."/>
            <person name="Wolf T.M."/>
        </authorList>
    </citation>
    <scope>NUCLEOTIDE SEQUENCE</scope>
    <source>
        <strain evidence="2">MNPRO001-30</strain>
        <tissue evidence="2">Meninges</tissue>
    </source>
</reference>
<evidence type="ECO:0000313" key="3">
    <source>
        <dbReference type="Proteomes" id="UP001196413"/>
    </source>
</evidence>
<dbReference type="AlphaFoldDB" id="A0AAD5WHJ7"/>
<dbReference type="Proteomes" id="UP001196413">
    <property type="component" value="Unassembled WGS sequence"/>
</dbReference>
<sequence>MAIKLSSGSHKITTTASTSQNSVRDPKTQIPQQQPPEVQTGISGYNSHYPEMHGVFLAYGPSYGKDVYQEKSSEFLILIRNGS</sequence>
<comment type="caution">
    <text evidence="2">The sequence shown here is derived from an EMBL/GenBank/DDBJ whole genome shotgun (WGS) entry which is preliminary data.</text>
</comment>
<evidence type="ECO:0000313" key="2">
    <source>
        <dbReference type="EMBL" id="KAJ1370714.1"/>
    </source>
</evidence>
<name>A0AAD5WHJ7_PARTN</name>
<evidence type="ECO:0000256" key="1">
    <source>
        <dbReference type="SAM" id="MobiDB-lite"/>
    </source>
</evidence>
<proteinExistence type="predicted"/>
<dbReference type="EMBL" id="JAHQIW010006839">
    <property type="protein sequence ID" value="KAJ1370714.1"/>
    <property type="molecule type" value="Genomic_DNA"/>
</dbReference>
<accession>A0AAD5WHJ7</accession>
<organism evidence="2 3">
    <name type="scientific">Parelaphostrongylus tenuis</name>
    <name type="common">Meningeal worm</name>
    <dbReference type="NCBI Taxonomy" id="148309"/>
    <lineage>
        <taxon>Eukaryota</taxon>
        <taxon>Metazoa</taxon>
        <taxon>Ecdysozoa</taxon>
        <taxon>Nematoda</taxon>
        <taxon>Chromadorea</taxon>
        <taxon>Rhabditida</taxon>
        <taxon>Rhabditina</taxon>
        <taxon>Rhabditomorpha</taxon>
        <taxon>Strongyloidea</taxon>
        <taxon>Metastrongylidae</taxon>
        <taxon>Parelaphostrongylus</taxon>
    </lineage>
</organism>
<gene>
    <name evidence="2" type="ORF">KIN20_032504</name>
</gene>